<evidence type="ECO:0000313" key="7">
    <source>
        <dbReference type="Proteomes" id="UP000001817"/>
    </source>
</evidence>
<evidence type="ECO:0000313" key="6">
    <source>
        <dbReference type="EMBL" id="ABE34428.1"/>
    </source>
</evidence>
<dbReference type="eggNOG" id="COG2207">
    <property type="taxonomic scope" value="Bacteria"/>
</dbReference>
<organism evidence="6 7">
    <name type="scientific">Paraburkholderia xenovorans (strain LB400)</name>
    <dbReference type="NCBI Taxonomy" id="266265"/>
    <lineage>
        <taxon>Bacteria</taxon>
        <taxon>Pseudomonadati</taxon>
        <taxon>Pseudomonadota</taxon>
        <taxon>Betaproteobacteria</taxon>
        <taxon>Burkholderiales</taxon>
        <taxon>Burkholderiaceae</taxon>
        <taxon>Paraburkholderia</taxon>
    </lineage>
</organism>
<dbReference type="PROSITE" id="PS01124">
    <property type="entry name" value="HTH_ARAC_FAMILY_2"/>
    <property type="match status" value="1"/>
</dbReference>
<evidence type="ECO:0000256" key="4">
    <source>
        <dbReference type="SAM" id="MobiDB-lite"/>
    </source>
</evidence>
<dbReference type="PANTHER" id="PTHR11019:SF159">
    <property type="entry name" value="TRANSCRIPTIONAL REGULATOR-RELATED"/>
    <property type="match status" value="1"/>
</dbReference>
<dbReference type="Pfam" id="PF12852">
    <property type="entry name" value="Cupin_6"/>
    <property type="match status" value="1"/>
</dbReference>
<dbReference type="InterPro" id="IPR032783">
    <property type="entry name" value="AraC_lig"/>
</dbReference>
<dbReference type="Proteomes" id="UP000001817">
    <property type="component" value="Chromosome 2"/>
</dbReference>
<proteinExistence type="predicted"/>
<dbReference type="KEGG" id="bxe:Bxe_B1536"/>
<evidence type="ECO:0000259" key="5">
    <source>
        <dbReference type="PROSITE" id="PS01124"/>
    </source>
</evidence>
<dbReference type="PANTHER" id="PTHR11019">
    <property type="entry name" value="HTH-TYPE TRANSCRIPTIONAL REGULATOR NIMR"/>
    <property type="match status" value="1"/>
</dbReference>
<keyword evidence="3" id="KW-0804">Transcription</keyword>
<keyword evidence="2" id="KW-0238">DNA-binding</keyword>
<dbReference type="GO" id="GO:0043565">
    <property type="term" value="F:sequence-specific DNA binding"/>
    <property type="evidence" value="ECO:0007669"/>
    <property type="project" value="InterPro"/>
</dbReference>
<dbReference type="InterPro" id="IPR018060">
    <property type="entry name" value="HTH_AraC"/>
</dbReference>
<dbReference type="SUPFAM" id="SSF46689">
    <property type="entry name" value="Homeodomain-like"/>
    <property type="match status" value="1"/>
</dbReference>
<dbReference type="PATRIC" id="fig|266265.5.peg.6211"/>
<dbReference type="OrthoDB" id="9789899at2"/>
<dbReference type="InterPro" id="IPR009057">
    <property type="entry name" value="Homeodomain-like_sf"/>
</dbReference>
<evidence type="ECO:0000256" key="3">
    <source>
        <dbReference type="ARBA" id="ARBA00023163"/>
    </source>
</evidence>
<gene>
    <name evidence="6" type="ORF">Bxe_B1536</name>
</gene>
<evidence type="ECO:0000256" key="1">
    <source>
        <dbReference type="ARBA" id="ARBA00023015"/>
    </source>
</evidence>
<feature type="region of interest" description="Disordered" evidence="4">
    <location>
        <begin position="108"/>
        <end position="137"/>
    </location>
</feature>
<dbReference type="SMART" id="SM00342">
    <property type="entry name" value="HTH_ARAC"/>
    <property type="match status" value="1"/>
</dbReference>
<keyword evidence="1" id="KW-0805">Transcription regulation</keyword>
<sequence length="359" mass="39273">MSHDASPRIRHYPLDVMLQNPDKLADWLLSSLELKSTVFHVGQYCGTWQASTAGRRRASFHVVLHGECWLHLPASAEREAHSLRLSSGDAVFLLRDMPHCLSPDFRPPASGHESARFGTMSPLTPPPAAPTTSPTAPATATTSVGIACGFFEFNSALDDMLLSLLPDHIVARRNNPSLDGARAIFDLIRVEALRDAQTPSPLIARLTDLLFVYALRALGAEDEIVPCFWSLMRRAEFAPLVTAIIESPGERWTTGTMAHFVHMSRARFCKQFVDIAGQPPAQFVTLIRMKLAAAMLRSGARTPDAAERVGYQSESAFSQAFKRVTGVQPGAWRRACTTHDSIETHVSAEPAGSAALQLH</sequence>
<name>Q13NB1_PARXL</name>
<dbReference type="EMBL" id="CP000271">
    <property type="protein sequence ID" value="ABE34428.1"/>
    <property type="molecule type" value="Genomic_DNA"/>
</dbReference>
<dbReference type="Gene3D" id="1.10.10.60">
    <property type="entry name" value="Homeodomain-like"/>
    <property type="match status" value="1"/>
</dbReference>
<accession>Q13NB1</accession>
<dbReference type="Pfam" id="PF12833">
    <property type="entry name" value="HTH_18"/>
    <property type="match status" value="1"/>
</dbReference>
<dbReference type="RefSeq" id="WP_011491755.1">
    <property type="nucleotide sequence ID" value="NC_007952.1"/>
</dbReference>
<dbReference type="GO" id="GO:0003700">
    <property type="term" value="F:DNA-binding transcription factor activity"/>
    <property type="evidence" value="ECO:0007669"/>
    <property type="project" value="InterPro"/>
</dbReference>
<dbReference type="STRING" id="266265.Bxe_B1536"/>
<feature type="domain" description="HTH araC/xylS-type" evidence="5">
    <location>
        <begin position="238"/>
        <end position="335"/>
    </location>
</feature>
<dbReference type="AlphaFoldDB" id="Q13NB1"/>
<keyword evidence="7" id="KW-1185">Reference proteome</keyword>
<reference evidence="6 7" key="1">
    <citation type="journal article" date="2006" name="Proc. Natl. Acad. Sci. U.S.A.">
        <title>Burkholderia xenovorans LB400 harbors a multi-replicon, 9.73-Mbp genome shaped for versatility.</title>
        <authorList>
            <person name="Chain P.S."/>
            <person name="Denef V.J."/>
            <person name="Konstantinidis K.T."/>
            <person name="Vergez L.M."/>
            <person name="Agullo L."/>
            <person name="Reyes V.L."/>
            <person name="Hauser L."/>
            <person name="Cordova M."/>
            <person name="Gomez L."/>
            <person name="Gonzalez M."/>
            <person name="Land M."/>
            <person name="Lao V."/>
            <person name="Larimer F."/>
            <person name="LiPuma J.J."/>
            <person name="Mahenthiralingam E."/>
            <person name="Malfatti S.A."/>
            <person name="Marx C.J."/>
            <person name="Parnell J.J."/>
            <person name="Ramette A."/>
            <person name="Richardson P."/>
            <person name="Seeger M."/>
            <person name="Smith D."/>
            <person name="Spilker T."/>
            <person name="Sul W.J."/>
            <person name="Tsoi T.V."/>
            <person name="Ulrich L.E."/>
            <person name="Zhulin I.B."/>
            <person name="Tiedje J.M."/>
        </authorList>
    </citation>
    <scope>NUCLEOTIDE SEQUENCE [LARGE SCALE GENOMIC DNA]</scope>
    <source>
        <strain evidence="6 7">LB400</strain>
    </source>
</reference>
<protein>
    <submittedName>
        <fullName evidence="6">Transcriptional regulator, AraC family</fullName>
    </submittedName>
</protein>
<evidence type="ECO:0000256" key="2">
    <source>
        <dbReference type="ARBA" id="ARBA00023125"/>
    </source>
</evidence>